<evidence type="ECO:0000313" key="3">
    <source>
        <dbReference type="EMBL" id="UYG16968.1"/>
    </source>
</evidence>
<reference evidence="3" key="1">
    <citation type="submission" date="2022-10" db="EMBL/GenBank/DDBJ databases">
        <title>Whole-Genome Sequencing of Brachybacterium huguangmaarense BRM-3, Isolated from Betula schmidtii.</title>
        <authorList>
            <person name="Haam D."/>
        </authorList>
    </citation>
    <scope>NUCLEOTIDE SEQUENCE</scope>
    <source>
        <strain evidence="3">BRM-3</strain>
    </source>
</reference>
<dbReference type="InterPro" id="IPR029044">
    <property type="entry name" value="Nucleotide-diphossugar_trans"/>
</dbReference>
<feature type="domain" description="Polysaccharide pyruvyl transferase" evidence="2">
    <location>
        <begin position="26"/>
        <end position="320"/>
    </location>
</feature>
<dbReference type="InterPro" id="IPR050834">
    <property type="entry name" value="Glycosyltransf_2"/>
</dbReference>
<dbReference type="InterPro" id="IPR001173">
    <property type="entry name" value="Glyco_trans_2-like"/>
</dbReference>
<evidence type="ECO:0000259" key="1">
    <source>
        <dbReference type="Pfam" id="PF00535"/>
    </source>
</evidence>
<dbReference type="EMBL" id="CP107020">
    <property type="protein sequence ID" value="UYG16968.1"/>
    <property type="molecule type" value="Genomic_DNA"/>
</dbReference>
<feature type="domain" description="Glycosyltransferase 2-like" evidence="1">
    <location>
        <begin position="456"/>
        <end position="577"/>
    </location>
</feature>
<dbReference type="PANTHER" id="PTHR43685">
    <property type="entry name" value="GLYCOSYLTRANSFERASE"/>
    <property type="match status" value="1"/>
</dbReference>
<sequence length="792" mass="85775">MTRARGSSRTVRVALLCDVDQTVYHVGDEAIGLAGADRLRRRGLDVVMVSRQEKYGPDGAPPARCIPALTFPWPERDRERYLDEICRVLAGESGALPPEDKLFGIIERYRDVDALVIGGGGALNSRYGWLLAERAATAMVAASQGARVVLSGQSIGPDLSVTDAEALGELLDLCSLVGLRDAGSLARARAIRPDHPALVETVDDAVGLPLSWAEPLEDRVSVTLGSDPWPFPVEDYVQVMAAALDGLADRTGAEVEFVPHMADPDTGGSDVSLHERVAAAMGTPSTLAPLERADRAAARQARSRWIVSTRFHPVVFGTLAASSVLAVPLDRYGASRLDGALRHAGMTHASVPFAALWDPATGGATAVLDAALDALVAARPAEHARLTARRDELLACSERWWDAVAAAVTGEEAPDPDPGAAALGADARFDAPLRALLAPFSPQEQAGRHDEPTVAVVMRTKDRPVMLDRAVRDVLSQTRADWQLVIVDDAGDAEAVDAVVARYAHESFGRIGVLHRAESTGMEAASNAGITATASELLCIHDDDDTWHPTFLQRTVEHLRRHPEESAVVVRTEIVHEHQEGTTLVEDERFLSWPRLHAMRLADFMTVNRTTPIAVVHRRRVHDELGLFREDLPAVGDYEFHLRLLQHGAVGFLDLPLARWHLRPSAAGADSNSMFAMDDAHHDVDLTLADAYFREWVGEHGIGLPMFISRTVGEQVDRATEGLARTHDELLARLDAVSGQLAEVGARLAALEDESRHHGARLEERSAVQLARRGARSARSALYRAAGALRRT</sequence>
<dbReference type="Pfam" id="PF04230">
    <property type="entry name" value="PS_pyruv_trans"/>
    <property type="match status" value="1"/>
</dbReference>
<keyword evidence="3" id="KW-0328">Glycosyltransferase</keyword>
<dbReference type="RefSeq" id="WP_263594180.1">
    <property type="nucleotide sequence ID" value="NZ_CP107020.1"/>
</dbReference>
<dbReference type="Proteomes" id="UP001164305">
    <property type="component" value="Chromosome"/>
</dbReference>
<evidence type="ECO:0000313" key="4">
    <source>
        <dbReference type="Proteomes" id="UP001164305"/>
    </source>
</evidence>
<dbReference type="EC" id="2.4.-.-" evidence="3"/>
<dbReference type="Gene3D" id="3.90.550.10">
    <property type="entry name" value="Spore Coat Polysaccharide Biosynthesis Protein SpsA, Chain A"/>
    <property type="match status" value="1"/>
</dbReference>
<keyword evidence="4" id="KW-1185">Reference proteome</keyword>
<organism evidence="3 4">
    <name type="scientific">Brachybacterium huguangmaarense</name>
    <dbReference type="NCBI Taxonomy" id="1652028"/>
    <lineage>
        <taxon>Bacteria</taxon>
        <taxon>Bacillati</taxon>
        <taxon>Actinomycetota</taxon>
        <taxon>Actinomycetes</taxon>
        <taxon>Micrococcales</taxon>
        <taxon>Dermabacteraceae</taxon>
        <taxon>Brachybacterium</taxon>
    </lineage>
</organism>
<dbReference type="PANTHER" id="PTHR43685:SF2">
    <property type="entry name" value="GLYCOSYLTRANSFERASE 2-LIKE DOMAIN-CONTAINING PROTEIN"/>
    <property type="match status" value="1"/>
</dbReference>
<dbReference type="CDD" id="cd00761">
    <property type="entry name" value="Glyco_tranf_GTA_type"/>
    <property type="match status" value="1"/>
</dbReference>
<accession>A0ABY6G1A2</accession>
<dbReference type="SUPFAM" id="SSF53448">
    <property type="entry name" value="Nucleotide-diphospho-sugar transferases"/>
    <property type="match status" value="1"/>
</dbReference>
<dbReference type="Pfam" id="PF00535">
    <property type="entry name" value="Glycos_transf_2"/>
    <property type="match status" value="1"/>
</dbReference>
<dbReference type="GO" id="GO:0016757">
    <property type="term" value="F:glycosyltransferase activity"/>
    <property type="evidence" value="ECO:0007669"/>
    <property type="project" value="UniProtKB-KW"/>
</dbReference>
<gene>
    <name evidence="3" type="ORF">BRM3_00570</name>
</gene>
<name>A0ABY6G1A2_9MICO</name>
<evidence type="ECO:0000259" key="2">
    <source>
        <dbReference type="Pfam" id="PF04230"/>
    </source>
</evidence>
<keyword evidence="3" id="KW-0808">Transferase</keyword>
<protein>
    <submittedName>
        <fullName evidence="3">Glycosyltransferase</fullName>
        <ecNumber evidence="3">2.4.-.-</ecNumber>
    </submittedName>
</protein>
<dbReference type="InterPro" id="IPR007345">
    <property type="entry name" value="Polysacch_pyruvyl_Trfase"/>
</dbReference>
<proteinExistence type="predicted"/>